<dbReference type="AlphaFoldDB" id="A0A8I2DC51"/>
<keyword evidence="1" id="KW-1133">Transmembrane helix</keyword>
<dbReference type="Proteomes" id="UP000674270">
    <property type="component" value="Unassembled WGS sequence"/>
</dbReference>
<dbReference type="RefSeq" id="WP_210848796.1">
    <property type="nucleotide sequence ID" value="NZ_JAGKLY010000008.1"/>
</dbReference>
<comment type="caution">
    <text evidence="2">The sequence shown here is derived from an EMBL/GenBank/DDBJ whole genome shotgun (WGS) entry which is preliminary data.</text>
</comment>
<sequence>MKTNNEKGQRIFFIYWYFYLYEIVVIAEFIDILDKLISEILTESILVSFSFNEEI</sequence>
<name>A0A8I2DC51_9GAMM</name>
<evidence type="ECO:0000313" key="2">
    <source>
        <dbReference type="EMBL" id="MBQ0269876.1"/>
    </source>
</evidence>
<organism evidence="2 3">
    <name type="scientific">Providencia huaxiensis</name>
    <dbReference type="NCBI Taxonomy" id="2027290"/>
    <lineage>
        <taxon>Bacteria</taxon>
        <taxon>Pseudomonadati</taxon>
        <taxon>Pseudomonadota</taxon>
        <taxon>Gammaproteobacteria</taxon>
        <taxon>Enterobacterales</taxon>
        <taxon>Morganellaceae</taxon>
        <taxon>Providencia</taxon>
    </lineage>
</organism>
<accession>A0A8I2DC51</accession>
<keyword evidence="1" id="KW-0812">Transmembrane</keyword>
<proteinExistence type="predicted"/>
<gene>
    <name evidence="2" type="ORF">J7T18_16365</name>
</gene>
<evidence type="ECO:0000313" key="3">
    <source>
        <dbReference type="Proteomes" id="UP000674270"/>
    </source>
</evidence>
<reference evidence="2" key="1">
    <citation type="submission" date="2021-03" db="EMBL/GenBank/DDBJ databases">
        <authorList>
            <person name="Stanton E."/>
        </authorList>
    </citation>
    <scope>NUCLEOTIDE SEQUENCE</scope>
    <source>
        <strain evidence="2">2020EL-00113</strain>
    </source>
</reference>
<dbReference type="EMBL" id="JAGKLY010000008">
    <property type="protein sequence ID" value="MBQ0269876.1"/>
    <property type="molecule type" value="Genomic_DNA"/>
</dbReference>
<protein>
    <submittedName>
        <fullName evidence="2">Uncharacterized protein</fullName>
    </submittedName>
</protein>
<evidence type="ECO:0000256" key="1">
    <source>
        <dbReference type="SAM" id="Phobius"/>
    </source>
</evidence>
<feature type="transmembrane region" description="Helical" evidence="1">
    <location>
        <begin position="12"/>
        <end position="30"/>
    </location>
</feature>
<keyword evidence="1" id="KW-0472">Membrane</keyword>